<protein>
    <submittedName>
        <fullName evidence="20">Undecaprenol kinase/diacylglycerol kinase (ATP)</fullName>
    </submittedName>
</protein>
<reference evidence="21" key="1">
    <citation type="submission" date="2016-10" db="EMBL/GenBank/DDBJ databases">
        <authorList>
            <person name="Varghese N."/>
            <person name="Submissions S."/>
        </authorList>
    </citation>
    <scope>NUCLEOTIDE SEQUENCE [LARGE SCALE GENOMIC DNA]</scope>
    <source>
        <strain evidence="21">CGMCC 1.6199</strain>
    </source>
</reference>
<keyword evidence="3" id="KW-1003">Cell membrane</keyword>
<keyword evidence="13" id="KW-0594">Phospholipid biosynthesis</keyword>
<keyword evidence="5" id="KW-0808">Transferase</keyword>
<dbReference type="Pfam" id="PF01219">
    <property type="entry name" value="DAGK_prokar"/>
    <property type="match status" value="1"/>
</dbReference>
<dbReference type="PANTHER" id="PTHR34299:SF1">
    <property type="entry name" value="DIACYLGLYCEROL KINASE"/>
    <property type="match status" value="1"/>
</dbReference>
<dbReference type="GO" id="GO:0008654">
    <property type="term" value="P:phospholipid biosynthetic process"/>
    <property type="evidence" value="ECO:0007669"/>
    <property type="project" value="UniProtKB-KW"/>
</dbReference>
<dbReference type="GO" id="GO:0016301">
    <property type="term" value="F:kinase activity"/>
    <property type="evidence" value="ECO:0007669"/>
    <property type="project" value="UniProtKB-KW"/>
</dbReference>
<keyword evidence="14" id="KW-1208">Phospholipid metabolism</keyword>
<organism evidence="20 21">
    <name type="scientific">Sediminibacillus halophilus</name>
    <dbReference type="NCBI Taxonomy" id="482461"/>
    <lineage>
        <taxon>Bacteria</taxon>
        <taxon>Bacillati</taxon>
        <taxon>Bacillota</taxon>
        <taxon>Bacilli</taxon>
        <taxon>Bacillales</taxon>
        <taxon>Bacillaceae</taxon>
        <taxon>Sediminibacillus</taxon>
    </lineage>
</organism>
<keyword evidence="7 17" id="KW-0547">Nucleotide-binding</keyword>
<proteinExistence type="inferred from homology"/>
<dbReference type="RefSeq" id="WP_074601143.1">
    <property type="nucleotide sequence ID" value="NZ_FNHF01000009.1"/>
</dbReference>
<dbReference type="InterPro" id="IPR033717">
    <property type="entry name" value="UDPK"/>
</dbReference>
<dbReference type="CDD" id="cd14265">
    <property type="entry name" value="UDPK_IM_like"/>
    <property type="match status" value="1"/>
</dbReference>
<evidence type="ECO:0000256" key="2">
    <source>
        <dbReference type="ARBA" id="ARBA00005967"/>
    </source>
</evidence>
<comment type="cofactor">
    <cofactor evidence="18">
        <name>Mg(2+)</name>
        <dbReference type="ChEBI" id="CHEBI:18420"/>
    </cofactor>
    <text evidence="18">Mn(2+), Zn(2+), Cd(2+) and Co(2+) support activity to lesser extents.</text>
</comment>
<dbReference type="GO" id="GO:0046872">
    <property type="term" value="F:metal ion binding"/>
    <property type="evidence" value="ECO:0007669"/>
    <property type="project" value="UniProtKB-KW"/>
</dbReference>
<evidence type="ECO:0000256" key="7">
    <source>
        <dbReference type="ARBA" id="ARBA00022741"/>
    </source>
</evidence>
<evidence type="ECO:0000256" key="9">
    <source>
        <dbReference type="ARBA" id="ARBA00022840"/>
    </source>
</evidence>
<dbReference type="PANTHER" id="PTHR34299">
    <property type="entry name" value="DIACYLGLYCEROL KINASE"/>
    <property type="match status" value="1"/>
</dbReference>
<keyword evidence="12 19" id="KW-0472">Membrane</keyword>
<feature type="active site" description="Proton acceptor" evidence="15">
    <location>
        <position position="70"/>
    </location>
</feature>
<dbReference type="GO" id="GO:0005886">
    <property type="term" value="C:plasma membrane"/>
    <property type="evidence" value="ECO:0007669"/>
    <property type="project" value="UniProtKB-SubCell"/>
</dbReference>
<comment type="similarity">
    <text evidence="2">Belongs to the bacterial diacylglycerol kinase family.</text>
</comment>
<keyword evidence="10 19" id="KW-1133">Transmembrane helix</keyword>
<dbReference type="InterPro" id="IPR036945">
    <property type="entry name" value="DAGK_sf"/>
</dbReference>
<evidence type="ECO:0000256" key="10">
    <source>
        <dbReference type="ARBA" id="ARBA00022989"/>
    </source>
</evidence>
<dbReference type="GO" id="GO:0005524">
    <property type="term" value="F:ATP binding"/>
    <property type="evidence" value="ECO:0007669"/>
    <property type="project" value="UniProtKB-KW"/>
</dbReference>
<feature type="binding site" evidence="17">
    <location>
        <position position="29"/>
    </location>
    <ligand>
        <name>ATP</name>
        <dbReference type="ChEBI" id="CHEBI:30616"/>
    </ligand>
</feature>
<keyword evidence="18" id="KW-0479">Metal-binding</keyword>
<feature type="binding site" evidence="16">
    <location>
        <position position="70"/>
    </location>
    <ligand>
        <name>substrate</name>
    </ligand>
</feature>
<evidence type="ECO:0000256" key="8">
    <source>
        <dbReference type="ARBA" id="ARBA00022777"/>
    </source>
</evidence>
<evidence type="ECO:0000256" key="6">
    <source>
        <dbReference type="ARBA" id="ARBA00022692"/>
    </source>
</evidence>
<keyword evidence="11" id="KW-0443">Lipid metabolism</keyword>
<dbReference type="AlphaFoldDB" id="A0A1G9YIK0"/>
<dbReference type="Gene3D" id="1.10.287.3610">
    <property type="match status" value="1"/>
</dbReference>
<evidence type="ECO:0000313" key="21">
    <source>
        <dbReference type="Proteomes" id="UP000182347"/>
    </source>
</evidence>
<name>A0A1G9YIK0_9BACI</name>
<evidence type="ECO:0000256" key="18">
    <source>
        <dbReference type="PIRSR" id="PIRSR600829-4"/>
    </source>
</evidence>
<accession>A0A1G9YIK0</accession>
<evidence type="ECO:0000256" key="13">
    <source>
        <dbReference type="ARBA" id="ARBA00023209"/>
    </source>
</evidence>
<keyword evidence="21" id="KW-1185">Reference proteome</keyword>
<feature type="binding site" evidence="17">
    <location>
        <begin position="95"/>
        <end position="96"/>
    </location>
    <ligand>
        <name>ATP</name>
        <dbReference type="ChEBI" id="CHEBI:30616"/>
    </ligand>
</feature>
<evidence type="ECO:0000256" key="12">
    <source>
        <dbReference type="ARBA" id="ARBA00023136"/>
    </source>
</evidence>
<evidence type="ECO:0000256" key="3">
    <source>
        <dbReference type="ARBA" id="ARBA00022475"/>
    </source>
</evidence>
<feature type="binding site" evidence="17">
    <location>
        <begin position="86"/>
        <end position="88"/>
    </location>
    <ligand>
        <name>ATP</name>
        <dbReference type="ChEBI" id="CHEBI:30616"/>
    </ligand>
</feature>
<sequence>MRSDLKGNKRKRTVGFAFAVRGWKYAWKERNLRIQVGVGATALVLGACFRITVIEWLILVMVIGMVIAMEMINTAVERLLDYLAPEFHPNAGAIKDIAAGSVLAVAVVAAVAGAIIFLPRIALLF</sequence>
<evidence type="ECO:0000256" key="11">
    <source>
        <dbReference type="ARBA" id="ARBA00023098"/>
    </source>
</evidence>
<keyword evidence="8 20" id="KW-0418">Kinase</keyword>
<evidence type="ECO:0000256" key="15">
    <source>
        <dbReference type="PIRSR" id="PIRSR600829-1"/>
    </source>
</evidence>
<feature type="transmembrane region" description="Helical" evidence="19">
    <location>
        <begin position="97"/>
        <end position="118"/>
    </location>
</feature>
<evidence type="ECO:0000313" key="20">
    <source>
        <dbReference type="EMBL" id="SDN08964.1"/>
    </source>
</evidence>
<evidence type="ECO:0000256" key="19">
    <source>
        <dbReference type="SAM" id="Phobius"/>
    </source>
</evidence>
<comment type="subcellular location">
    <subcellularLocation>
        <location evidence="1">Cell membrane</location>
        <topology evidence="1">Multi-pass membrane protein</topology>
    </subcellularLocation>
</comment>
<feature type="transmembrane region" description="Helical" evidence="19">
    <location>
        <begin position="34"/>
        <end position="52"/>
    </location>
</feature>
<feature type="transmembrane region" description="Helical" evidence="19">
    <location>
        <begin position="58"/>
        <end position="76"/>
    </location>
</feature>
<evidence type="ECO:0000256" key="16">
    <source>
        <dbReference type="PIRSR" id="PIRSR600829-2"/>
    </source>
</evidence>
<keyword evidence="6 19" id="KW-0812">Transmembrane</keyword>
<evidence type="ECO:0000256" key="1">
    <source>
        <dbReference type="ARBA" id="ARBA00004651"/>
    </source>
</evidence>
<keyword evidence="18" id="KW-0460">Magnesium</keyword>
<feature type="binding site" evidence="18">
    <location>
        <position position="77"/>
    </location>
    <ligand>
        <name>a divalent metal cation</name>
        <dbReference type="ChEBI" id="CHEBI:60240"/>
    </ligand>
</feature>
<gene>
    <name evidence="20" type="ORF">SAMN05216244_4191</name>
</gene>
<evidence type="ECO:0000256" key="14">
    <source>
        <dbReference type="ARBA" id="ARBA00023264"/>
    </source>
</evidence>
<feature type="binding site" evidence="17">
    <location>
        <position position="77"/>
    </location>
    <ligand>
        <name>ATP</name>
        <dbReference type="ChEBI" id="CHEBI:30616"/>
    </ligand>
</feature>
<dbReference type="Proteomes" id="UP000182347">
    <property type="component" value="Unassembled WGS sequence"/>
</dbReference>
<feature type="binding site" evidence="18">
    <location>
        <position position="29"/>
    </location>
    <ligand>
        <name>a divalent metal cation</name>
        <dbReference type="ChEBI" id="CHEBI:60240"/>
    </ligand>
</feature>
<keyword evidence="9 17" id="KW-0067">ATP-binding</keyword>
<dbReference type="InterPro" id="IPR000829">
    <property type="entry name" value="DAGK"/>
</dbReference>
<evidence type="ECO:0000256" key="4">
    <source>
        <dbReference type="ARBA" id="ARBA00022516"/>
    </source>
</evidence>
<evidence type="ECO:0000256" key="5">
    <source>
        <dbReference type="ARBA" id="ARBA00022679"/>
    </source>
</evidence>
<dbReference type="EMBL" id="FNHF01000009">
    <property type="protein sequence ID" value="SDN08964.1"/>
    <property type="molecule type" value="Genomic_DNA"/>
</dbReference>
<dbReference type="OrthoDB" id="9789934at2"/>
<dbReference type="STRING" id="482461.SAMN05216244_4191"/>
<evidence type="ECO:0000256" key="17">
    <source>
        <dbReference type="PIRSR" id="PIRSR600829-3"/>
    </source>
</evidence>
<keyword evidence="4" id="KW-0444">Lipid biosynthesis</keyword>